<dbReference type="Pfam" id="PF19519">
    <property type="entry name" value="DUF6051"/>
    <property type="match status" value="1"/>
</dbReference>
<name>A0A2N3IDZ7_9BACT</name>
<dbReference type="RefSeq" id="WP_101308683.1">
    <property type="nucleotide sequence ID" value="NZ_MVDE01000004.1"/>
</dbReference>
<gene>
    <name evidence="1" type="ORF">BZG01_04725</name>
</gene>
<evidence type="ECO:0000313" key="1">
    <source>
        <dbReference type="EMBL" id="PKQ68520.1"/>
    </source>
</evidence>
<sequence length="406" mass="47581">MSYVDRCQKLELAFDGVESEFDGMEFREYQFHSLAHDILPGKTNYYCESHKLDLIENMFAQNEIGEIQDDVHMNDVVVEENKNFSYNILKPKGDCKIEKLTFIFHGFNEKTWDKYLPWGQAICEKTKSAVVFFPIAFHMQRAPKHWSDKKAMFELSKKRKAQFPNIIGSSLSNVAISMRLHSMPQRFIWSGLQTYYDIIQFIEECKSGKHELIDKDFSFDIFAYSIGGFLAEILKLTNHKNYFSETKLCLFCSGAVFNRLSPVSKFILDSEVNVTLYSYLVEHFSSFLKKDNLLHHYIEEDHMEGKVFHTMLEYKNMRHFREALFKKAENQIYAIALKGDSVFPTYEIENTLKGASRDINITVEELDFPYSYSHENPFPMNKQESQNIEESLDIVFSKVCDFLNQK</sequence>
<dbReference type="EMBL" id="MVDE01000004">
    <property type="protein sequence ID" value="PKQ68520.1"/>
    <property type="molecule type" value="Genomic_DNA"/>
</dbReference>
<proteinExistence type="predicted"/>
<accession>A0A2N3IDZ7</accession>
<organism evidence="1 2">
    <name type="scientific">Labilibaculum manganireducens</name>
    <dbReference type="NCBI Taxonomy" id="1940525"/>
    <lineage>
        <taxon>Bacteria</taxon>
        <taxon>Pseudomonadati</taxon>
        <taxon>Bacteroidota</taxon>
        <taxon>Bacteroidia</taxon>
        <taxon>Marinilabiliales</taxon>
        <taxon>Marinifilaceae</taxon>
        <taxon>Labilibaculum</taxon>
    </lineage>
</organism>
<reference evidence="1 2" key="1">
    <citation type="journal article" date="2017" name="Front. Microbiol.">
        <title>Labilibaculum manganireducens gen. nov., sp. nov. and Labilibaculum filiforme sp. nov., Novel Bacteroidetes Isolated from Subsurface Sediments of the Baltic Sea.</title>
        <authorList>
            <person name="Vandieken V."/>
            <person name="Marshall I.P."/>
            <person name="Niemann H."/>
            <person name="Engelen B."/>
            <person name="Cypionka H."/>
        </authorList>
    </citation>
    <scope>NUCLEOTIDE SEQUENCE [LARGE SCALE GENOMIC DNA]</scope>
    <source>
        <strain evidence="1 2">59.10-2M</strain>
    </source>
</reference>
<evidence type="ECO:0000313" key="2">
    <source>
        <dbReference type="Proteomes" id="UP000233618"/>
    </source>
</evidence>
<dbReference type="InterPro" id="IPR046114">
    <property type="entry name" value="DUF6051"/>
</dbReference>
<evidence type="ECO:0008006" key="3">
    <source>
        <dbReference type="Google" id="ProtNLM"/>
    </source>
</evidence>
<keyword evidence="2" id="KW-1185">Reference proteome</keyword>
<dbReference type="AlphaFoldDB" id="A0A2N3IDZ7"/>
<protein>
    <recommendedName>
        <fullName evidence="3">Alpha/beta hydrolase</fullName>
    </recommendedName>
</protein>
<comment type="caution">
    <text evidence="1">The sequence shown here is derived from an EMBL/GenBank/DDBJ whole genome shotgun (WGS) entry which is preliminary data.</text>
</comment>
<dbReference type="Proteomes" id="UP000233618">
    <property type="component" value="Unassembled WGS sequence"/>
</dbReference>